<evidence type="ECO:0000313" key="2">
    <source>
        <dbReference type="Proteomes" id="UP001273505"/>
    </source>
</evidence>
<name>A0ABU4RV50_9GAMM</name>
<dbReference type="EMBL" id="JAXAFO010000006">
    <property type="protein sequence ID" value="MDX6848735.1"/>
    <property type="molecule type" value="Genomic_DNA"/>
</dbReference>
<dbReference type="RefSeq" id="WP_302724062.1">
    <property type="nucleotide sequence ID" value="NZ_JAULRU010000731.1"/>
</dbReference>
<evidence type="ECO:0000313" key="1">
    <source>
        <dbReference type="EMBL" id="MDX6848735.1"/>
    </source>
</evidence>
<sequence length="122" mass="14246">MTVLLLSAALVLADPVEEAESVSLDDAKKLSNLHFDWHSYFVRRTLLPEYSDMGSKVIRYCESKGPVYAEYAVIFELNEKGFVERLYFETPEYQLNCVKQQMKRMSFTEPPIAPFYLHVHQF</sequence>
<keyword evidence="2" id="KW-1185">Reference proteome</keyword>
<comment type="caution">
    <text evidence="1">The sequence shown here is derived from an EMBL/GenBank/DDBJ whole genome shotgun (WGS) entry which is preliminary data.</text>
</comment>
<proteinExistence type="predicted"/>
<accession>A0ABU4RV50</accession>
<dbReference type="Proteomes" id="UP001273505">
    <property type="component" value="Unassembled WGS sequence"/>
</dbReference>
<reference evidence="1 2" key="1">
    <citation type="submission" date="2023-11" db="EMBL/GenBank/DDBJ databases">
        <title>Gilvimarinus fulvus sp. nov., isolated from the surface of Kelp.</title>
        <authorList>
            <person name="Sun Y.Y."/>
            <person name="Gong Y."/>
            <person name="Du Z.J."/>
        </authorList>
    </citation>
    <scope>NUCLEOTIDE SEQUENCE [LARGE SCALE GENOMIC DNA]</scope>
    <source>
        <strain evidence="1 2">SDUM040013</strain>
    </source>
</reference>
<gene>
    <name evidence="1" type="ORF">SCD92_05145</name>
</gene>
<organism evidence="1 2">
    <name type="scientific">Gilvimarinus gilvus</name>
    <dbReference type="NCBI Taxonomy" id="3058038"/>
    <lineage>
        <taxon>Bacteria</taxon>
        <taxon>Pseudomonadati</taxon>
        <taxon>Pseudomonadota</taxon>
        <taxon>Gammaproteobacteria</taxon>
        <taxon>Cellvibrionales</taxon>
        <taxon>Cellvibrionaceae</taxon>
        <taxon>Gilvimarinus</taxon>
    </lineage>
</organism>
<protein>
    <submittedName>
        <fullName evidence="1">Uncharacterized protein</fullName>
    </submittedName>
</protein>